<evidence type="ECO:0000256" key="1">
    <source>
        <dbReference type="ARBA" id="ARBA00001947"/>
    </source>
</evidence>
<feature type="domain" description="Enoyl reductase (ER)" evidence="5">
    <location>
        <begin position="12"/>
        <end position="331"/>
    </location>
</feature>
<dbReference type="SUPFAM" id="SSF51735">
    <property type="entry name" value="NAD(P)-binding Rossmann-fold domains"/>
    <property type="match status" value="1"/>
</dbReference>
<sequence length="337" mass="35992">MPVPAVVPRFRGDALIEWADHDYRDPGTGELRIRIAANALCGTDRHQYHAGSPIVPGHEAAGIVVDAGSDTTTPVGTRGVIYLMDYCGECRSCRIGATNQCFAKRGDVGLSTDGGYGPYVVVHETNFFAVDDNLDLATATMLLDVMGTSSHALGRAQLLRPDIESIFVAGAGPIGLGVLVMAKVRFGDDFPVYLSDVSTWRRKFAEDLGAVTFDAGDRAGILGTGADMSFDTAGKEAARSLALAASSRRGGLICIGHGEGLGLDVSADLIAPERAVAGSEYFRFDELPENLELLKRHQDYLSRVITHWLPVSELDSAFRLFFAGQTGKVVVIQETGV</sequence>
<evidence type="ECO:0000313" key="7">
    <source>
        <dbReference type="Proteomes" id="UP000549971"/>
    </source>
</evidence>
<dbReference type="Gene3D" id="3.90.180.10">
    <property type="entry name" value="Medium-chain alcohol dehydrogenases, catalytic domain"/>
    <property type="match status" value="1"/>
</dbReference>
<keyword evidence="3" id="KW-0862">Zinc</keyword>
<dbReference type="InterPro" id="IPR011032">
    <property type="entry name" value="GroES-like_sf"/>
</dbReference>
<keyword evidence="2" id="KW-0479">Metal-binding</keyword>
<dbReference type="InterPro" id="IPR036291">
    <property type="entry name" value="NAD(P)-bd_dom_sf"/>
</dbReference>
<dbReference type="PANTHER" id="PTHR43401">
    <property type="entry name" value="L-THREONINE 3-DEHYDROGENASE"/>
    <property type="match status" value="1"/>
</dbReference>
<dbReference type="Pfam" id="PF00107">
    <property type="entry name" value="ADH_zinc_N"/>
    <property type="match status" value="1"/>
</dbReference>
<dbReference type="EMBL" id="JACHMY010000001">
    <property type="protein sequence ID" value="MBB5841598.1"/>
    <property type="molecule type" value="Genomic_DNA"/>
</dbReference>
<dbReference type="InterPro" id="IPR013154">
    <property type="entry name" value="ADH-like_N"/>
</dbReference>
<dbReference type="InterPro" id="IPR020843">
    <property type="entry name" value="ER"/>
</dbReference>
<dbReference type="AlphaFoldDB" id="A0A7W9JGC6"/>
<dbReference type="Pfam" id="PF08240">
    <property type="entry name" value="ADH_N"/>
    <property type="match status" value="1"/>
</dbReference>
<dbReference type="SMART" id="SM00829">
    <property type="entry name" value="PKS_ER"/>
    <property type="match status" value="1"/>
</dbReference>
<reference evidence="6 7" key="1">
    <citation type="submission" date="2020-08" db="EMBL/GenBank/DDBJ databases">
        <title>Sequencing the genomes of 1000 actinobacteria strains.</title>
        <authorList>
            <person name="Klenk H.-P."/>
        </authorList>
    </citation>
    <scope>NUCLEOTIDE SEQUENCE [LARGE SCALE GENOMIC DNA]</scope>
    <source>
        <strain evidence="6 7">DSM 28967</strain>
    </source>
</reference>
<dbReference type="PANTHER" id="PTHR43401:SF2">
    <property type="entry name" value="L-THREONINE 3-DEHYDROGENASE"/>
    <property type="match status" value="1"/>
</dbReference>
<dbReference type="Gene3D" id="3.40.50.720">
    <property type="entry name" value="NAD(P)-binding Rossmann-like Domain"/>
    <property type="match status" value="1"/>
</dbReference>
<dbReference type="GO" id="GO:0016491">
    <property type="term" value="F:oxidoreductase activity"/>
    <property type="evidence" value="ECO:0007669"/>
    <property type="project" value="UniProtKB-KW"/>
</dbReference>
<evidence type="ECO:0000313" key="6">
    <source>
        <dbReference type="EMBL" id="MBB5841598.1"/>
    </source>
</evidence>
<comment type="caution">
    <text evidence="6">The sequence shown here is derived from an EMBL/GenBank/DDBJ whole genome shotgun (WGS) entry which is preliminary data.</text>
</comment>
<gene>
    <name evidence="6" type="ORF">HDA39_008332</name>
</gene>
<keyword evidence="4" id="KW-0560">Oxidoreductase</keyword>
<evidence type="ECO:0000259" key="5">
    <source>
        <dbReference type="SMART" id="SM00829"/>
    </source>
</evidence>
<evidence type="ECO:0000256" key="2">
    <source>
        <dbReference type="ARBA" id="ARBA00022723"/>
    </source>
</evidence>
<protein>
    <submittedName>
        <fullName evidence="6">Threonine dehydrogenase-like Zn-dependent dehydrogenase</fullName>
    </submittedName>
</protein>
<dbReference type="RefSeq" id="WP_184805162.1">
    <property type="nucleotide sequence ID" value="NZ_JACHMY010000001.1"/>
</dbReference>
<evidence type="ECO:0000256" key="3">
    <source>
        <dbReference type="ARBA" id="ARBA00022833"/>
    </source>
</evidence>
<evidence type="ECO:0000256" key="4">
    <source>
        <dbReference type="ARBA" id="ARBA00023002"/>
    </source>
</evidence>
<accession>A0A7W9JGC6</accession>
<dbReference type="GO" id="GO:0046872">
    <property type="term" value="F:metal ion binding"/>
    <property type="evidence" value="ECO:0007669"/>
    <property type="project" value="UniProtKB-KW"/>
</dbReference>
<comment type="cofactor">
    <cofactor evidence="1">
        <name>Zn(2+)</name>
        <dbReference type="ChEBI" id="CHEBI:29105"/>
    </cofactor>
</comment>
<dbReference type="SUPFAM" id="SSF50129">
    <property type="entry name" value="GroES-like"/>
    <property type="match status" value="1"/>
</dbReference>
<dbReference type="Proteomes" id="UP000549971">
    <property type="component" value="Unassembled WGS sequence"/>
</dbReference>
<keyword evidence="7" id="KW-1185">Reference proteome</keyword>
<proteinExistence type="predicted"/>
<name>A0A7W9JGC6_9ACTN</name>
<dbReference type="InterPro" id="IPR013149">
    <property type="entry name" value="ADH-like_C"/>
</dbReference>
<dbReference type="InterPro" id="IPR050129">
    <property type="entry name" value="Zn_alcohol_dh"/>
</dbReference>
<organism evidence="6 7">
    <name type="scientific">Kribbella italica</name>
    <dbReference type="NCBI Taxonomy" id="1540520"/>
    <lineage>
        <taxon>Bacteria</taxon>
        <taxon>Bacillati</taxon>
        <taxon>Actinomycetota</taxon>
        <taxon>Actinomycetes</taxon>
        <taxon>Propionibacteriales</taxon>
        <taxon>Kribbellaceae</taxon>
        <taxon>Kribbella</taxon>
    </lineage>
</organism>